<dbReference type="Pfam" id="PF05380">
    <property type="entry name" value="Peptidase_A17"/>
    <property type="match status" value="1"/>
</dbReference>
<dbReference type="InterPro" id="IPR001584">
    <property type="entry name" value="Integrase_cat-core"/>
</dbReference>
<dbReference type="Pfam" id="PF17921">
    <property type="entry name" value="Integrase_H2C2"/>
    <property type="match status" value="1"/>
</dbReference>
<dbReference type="Gene3D" id="3.30.420.10">
    <property type="entry name" value="Ribonuclease H-like superfamily/Ribonuclease H"/>
    <property type="match status" value="1"/>
</dbReference>
<dbReference type="InterPro" id="IPR008042">
    <property type="entry name" value="Retrotrans_Pao"/>
</dbReference>
<dbReference type="InterPro" id="IPR043502">
    <property type="entry name" value="DNA/RNA_pol_sf"/>
</dbReference>
<dbReference type="Gene3D" id="3.30.70.270">
    <property type="match status" value="1"/>
</dbReference>
<reference evidence="3" key="2">
    <citation type="submission" date="2025-05" db="UniProtKB">
        <authorList>
            <consortium name="EnsemblMetazoa"/>
        </authorList>
    </citation>
    <scope>IDENTIFICATION</scope>
    <source>
        <strain evidence="3">Foshan</strain>
    </source>
</reference>
<sequence>MADLRALGKSERRVLNTLEGLENFARRYDPTQDEPQISVRLDSLEAICKEFYAIRERIELLTDETAEDEDDKDVRLREKANLAALTEFEERYFRLKASLTSKRAPPPPIATTSGIGQPGDRSESSFSKVKLPEIRLPSFGGRIKEWVPFRDSFCSLIHENKQLNDMDRFSYLKSALSGEALQEIESVELSAANYSVAWKALESRYENKKLIVKAHLDALFAVEGMKRESYDGLSNLISGFEKNLQMLQKIGEDTAAWSTILAYMVYSRLDPATLRQWETHHNSKDVPTYQNMLAYLRSHCAVLQSVAPVSSKPSSSDYRSSKPSVCHTTIKPSRKCPFCGDSWHPAFVCGKFQRLQVAERLEVVSKAKLCRNCLSLGHWARYCDKGTCRHCQQKHHTLLHGAPIRSSVPQSQSNPPTQTRQQPQSSQPRPNPRPQTSNASNTTPSNSQRPSTQSPAINTATSTTQTHIALPVTPTHNILLSTALVRVQDRHGNTMLARALLDSCSQHCLMTKEFSSRMNFHASPSLLSVQGIGSSISTSTKLVSAVVRPRLEDMSAFSQEMHFNVLPRLTVSLPTASCSISGWNLPEAAFLADPRFHEPGPVDIIIGAEYYMDLLRSERHKATEDGPTLQNTEFGWIVSGKIPDHPVGGSPSLTFVCSTNDLQDQLTKFWDLETCRSHSTQSLEESACEAYFNRTTVRDEAGRFIVTLPKKESVISRLGYSETTAIKRLMGMERRFAANPELKAKYAEFIREYLELGHMKEVEGYAEEVRRYFLPHHAVLKPDSTTTKLRVVFDASCQTSTGVSLNDALMVGPVVQDDLSSICLRFRTHRIAVNADIAKMYRMIRVQPQDYPLQSIKWRNDPSEPLRTYELTTVTYGTSSAPYLATKCLQRLAEDGKASHPVASEVIEKDFYVDDMLTGVDTVDEGRQLVKEVIELSDSAGFTLRKWNSNSAELLEVVPENLRDERSILALDSAETAIKTLGLAWEPATDVFRFTFPLFNWTAMITKRIVVSDVSRLFDPLGLVGPVIIQAKIFIQELWKQSCGWDDPLSPELQEQWQEYRRNLAGLENLTVPRWVGTGGHATAIELHGFCDASNKAYGACFYVRTISETGEVCVRLLTAKSRVAPLVNLKRGNKRLSTPRLELSSALLLAHLFEKVVSSLGMRARCFFWTDSTIVKCWLSSSPSRWKQFVANRVSEIQHITKDGVWNHVAGLQNPADIISRGMAPAQLQYESLWFSGPYWLRLDERNWPSAPPISEDDFDPVDLEVKSVSAALPVIQPSDMFSLRSSFSDLQRITAWMLRFRYNTQSVNRSTRRQGPLTKLELEEATKVLVRLCQQESFPQELADLTSGREVRESSKILALNPQLEDGILCVGGRLRHASITNRRKHPYILDHRHPFAYIVVAHYHRKLLHGGQQLIISTVRERFWPTSVRNLVRKVLHECVPCFRVRPKIQDQLMADLPPERVTPCPPFQRVGVDYCGPFQVAYPHRRSRPVKIFVAVYICLVTKAVHLELAADLSAQGFIATLKRFSSRRGKPEIIMCDNGRNFVGARRQLDELRRLFINQQFQSDVVREANEEQIEFRFIPAWSPNFGGLWESAVKSFKMLFKRTIGTHTLLYDEMATVLAQAEAVLNSRPLTPLSNDPDDFEALTPGHFLIQRPLTAIPEPDLDGIPENRLSAFQKAQRYTQQLWKNWSKLYLSDLHNRTKWTIRRNNVAVGTMVVLKDEERPPLKWQLGRVTEVHAGADGNVRVVTVKTKDGSYRRAVSKICILPILTIAPGSGHPEQSPTKIPIEPVKRTPVIRGLYSFGGGQMLHGMKFVQHECFSGVKRQRSGAPRSSDGNPPSQHDNPSLQFRNHQFRRQSRPRATIRRYRSTVISSDGTLPSQHDNPSLQFRSHQFRRHTTVPARLRRSSFRAQSNAQHHSIQQRSTNPEPTTCLSSTRVRGTSVPSGTRGGP</sequence>
<dbReference type="PROSITE" id="PS50994">
    <property type="entry name" value="INTEGRASE"/>
    <property type="match status" value="1"/>
</dbReference>
<dbReference type="Gene3D" id="3.10.10.10">
    <property type="entry name" value="HIV Type 1 Reverse Transcriptase, subunit A, domain 1"/>
    <property type="match status" value="1"/>
</dbReference>
<feature type="compositionally biased region" description="Polar residues" evidence="1">
    <location>
        <begin position="1912"/>
        <end position="1948"/>
    </location>
</feature>
<proteinExistence type="predicted"/>
<feature type="region of interest" description="Disordered" evidence="1">
    <location>
        <begin position="1827"/>
        <end position="1895"/>
    </location>
</feature>
<feature type="compositionally biased region" description="Polar residues" evidence="1">
    <location>
        <begin position="1873"/>
        <end position="1894"/>
    </location>
</feature>
<dbReference type="RefSeq" id="XP_062713833.1">
    <property type="nucleotide sequence ID" value="XM_062857849.1"/>
</dbReference>
<feature type="region of interest" description="Disordered" evidence="1">
    <location>
        <begin position="401"/>
        <end position="457"/>
    </location>
</feature>
<dbReference type="InterPro" id="IPR041588">
    <property type="entry name" value="Integrase_H2C2"/>
</dbReference>
<dbReference type="PANTHER" id="PTHR47331">
    <property type="entry name" value="PHD-TYPE DOMAIN-CONTAINING PROTEIN"/>
    <property type="match status" value="1"/>
</dbReference>
<feature type="compositionally biased region" description="Low complexity" evidence="1">
    <location>
        <begin position="409"/>
        <end position="447"/>
    </location>
</feature>
<protein>
    <recommendedName>
        <fullName evidence="2">Integrase catalytic domain-containing protein</fullName>
    </recommendedName>
</protein>
<feature type="compositionally biased region" description="Basic residues" evidence="1">
    <location>
        <begin position="1855"/>
        <end position="1871"/>
    </location>
</feature>
<evidence type="ECO:0000256" key="1">
    <source>
        <dbReference type="SAM" id="MobiDB-lite"/>
    </source>
</evidence>
<dbReference type="Pfam" id="PF18701">
    <property type="entry name" value="DUF5641"/>
    <property type="match status" value="1"/>
</dbReference>
<dbReference type="Proteomes" id="UP000069940">
    <property type="component" value="Unassembled WGS sequence"/>
</dbReference>
<dbReference type="EnsemblMetazoa" id="AALFPA23_015589.R22687">
    <property type="protein sequence ID" value="AALFPA23_015589.P22687"/>
    <property type="gene ID" value="AALFPA23_015589"/>
</dbReference>
<dbReference type="CDD" id="cd01644">
    <property type="entry name" value="RT_pepA17"/>
    <property type="match status" value="1"/>
</dbReference>
<feature type="domain" description="Integrase catalytic" evidence="2">
    <location>
        <begin position="1466"/>
        <end position="1659"/>
    </location>
</feature>
<dbReference type="InterPro" id="IPR005312">
    <property type="entry name" value="DUF1759"/>
</dbReference>
<accession>A0ABM1Z6R6</accession>
<dbReference type="InterPro" id="IPR040676">
    <property type="entry name" value="DUF5641"/>
</dbReference>
<dbReference type="PANTHER" id="PTHR47331:SF5">
    <property type="entry name" value="RIBONUCLEASE H"/>
    <property type="match status" value="1"/>
</dbReference>
<evidence type="ECO:0000313" key="3">
    <source>
        <dbReference type="EnsemblMetazoa" id="AALFPA23_015589.P22687"/>
    </source>
</evidence>
<feature type="region of interest" description="Disordered" evidence="1">
    <location>
        <begin position="1912"/>
        <end position="1954"/>
    </location>
</feature>
<dbReference type="InterPro" id="IPR043128">
    <property type="entry name" value="Rev_trsase/Diguanyl_cyclase"/>
</dbReference>
<dbReference type="InterPro" id="IPR036397">
    <property type="entry name" value="RNaseH_sf"/>
</dbReference>
<reference evidence="4" key="1">
    <citation type="journal article" date="2015" name="Proc. Natl. Acad. Sci. U.S.A.">
        <title>Genome sequence of the Asian Tiger mosquito, Aedes albopictus, reveals insights into its biology, genetics, and evolution.</title>
        <authorList>
            <person name="Chen X.G."/>
            <person name="Jiang X."/>
            <person name="Gu J."/>
            <person name="Xu M."/>
            <person name="Wu Y."/>
            <person name="Deng Y."/>
            <person name="Zhang C."/>
            <person name="Bonizzoni M."/>
            <person name="Dermauw W."/>
            <person name="Vontas J."/>
            <person name="Armbruster P."/>
            <person name="Huang X."/>
            <person name="Yang Y."/>
            <person name="Zhang H."/>
            <person name="He W."/>
            <person name="Peng H."/>
            <person name="Liu Y."/>
            <person name="Wu K."/>
            <person name="Chen J."/>
            <person name="Lirakis M."/>
            <person name="Topalis P."/>
            <person name="Van Leeuwen T."/>
            <person name="Hall A.B."/>
            <person name="Jiang X."/>
            <person name="Thorpe C."/>
            <person name="Mueller R.L."/>
            <person name="Sun C."/>
            <person name="Waterhouse R.M."/>
            <person name="Yan G."/>
            <person name="Tu Z.J."/>
            <person name="Fang X."/>
            <person name="James A.A."/>
        </authorList>
    </citation>
    <scope>NUCLEOTIDE SEQUENCE [LARGE SCALE GENOMIC DNA]</scope>
    <source>
        <strain evidence="4">Foshan</strain>
    </source>
</reference>
<feature type="region of interest" description="Disordered" evidence="1">
    <location>
        <begin position="101"/>
        <end position="126"/>
    </location>
</feature>
<keyword evidence="4" id="KW-1185">Reference proteome</keyword>
<dbReference type="Pfam" id="PF03564">
    <property type="entry name" value="DUF1759"/>
    <property type="match status" value="1"/>
</dbReference>
<dbReference type="GeneID" id="134290672"/>
<name>A0ABM1Z6R6_AEDAL</name>
<organism evidence="3 4">
    <name type="scientific">Aedes albopictus</name>
    <name type="common">Asian tiger mosquito</name>
    <name type="synonym">Stegomyia albopicta</name>
    <dbReference type="NCBI Taxonomy" id="7160"/>
    <lineage>
        <taxon>Eukaryota</taxon>
        <taxon>Metazoa</taxon>
        <taxon>Ecdysozoa</taxon>
        <taxon>Arthropoda</taxon>
        <taxon>Hexapoda</taxon>
        <taxon>Insecta</taxon>
        <taxon>Pterygota</taxon>
        <taxon>Neoptera</taxon>
        <taxon>Endopterygota</taxon>
        <taxon>Diptera</taxon>
        <taxon>Nematocera</taxon>
        <taxon>Culicoidea</taxon>
        <taxon>Culicidae</taxon>
        <taxon>Culicinae</taxon>
        <taxon>Aedini</taxon>
        <taxon>Aedes</taxon>
        <taxon>Stegomyia</taxon>
    </lineage>
</organism>
<dbReference type="SUPFAM" id="SSF53098">
    <property type="entry name" value="Ribonuclease H-like"/>
    <property type="match status" value="1"/>
</dbReference>
<dbReference type="InterPro" id="IPR012337">
    <property type="entry name" value="RNaseH-like_sf"/>
</dbReference>
<feature type="compositionally biased region" description="Polar residues" evidence="1">
    <location>
        <begin position="1837"/>
        <end position="1854"/>
    </location>
</feature>
<dbReference type="SUPFAM" id="SSF56672">
    <property type="entry name" value="DNA/RNA polymerases"/>
    <property type="match status" value="1"/>
</dbReference>
<feature type="compositionally biased region" description="Polar residues" evidence="1">
    <location>
        <begin position="448"/>
        <end position="457"/>
    </location>
</feature>
<evidence type="ECO:0000259" key="2">
    <source>
        <dbReference type="PROSITE" id="PS50994"/>
    </source>
</evidence>
<evidence type="ECO:0000313" key="4">
    <source>
        <dbReference type="Proteomes" id="UP000069940"/>
    </source>
</evidence>